<dbReference type="GO" id="GO:0009249">
    <property type="term" value="P:protein lipoylation"/>
    <property type="evidence" value="ECO:0007669"/>
    <property type="project" value="TreeGrafter"/>
</dbReference>
<keyword evidence="1" id="KW-0450">Lipoyl</keyword>
<dbReference type="GO" id="GO:0019464">
    <property type="term" value="P:glycine decarboxylation via glycine cleavage system"/>
    <property type="evidence" value="ECO:0007669"/>
    <property type="project" value="InterPro"/>
</dbReference>
<dbReference type="Pfam" id="PF01597">
    <property type="entry name" value="GCV_H"/>
    <property type="match status" value="1"/>
</dbReference>
<dbReference type="InterPro" id="IPR033753">
    <property type="entry name" value="GCV_H/Fam206"/>
</dbReference>
<sequence length="301" mass="34387">MKEKAAKKRQRMQVFGLEGELPCVWMKAGVINFKLCDNAYNCLTCAFDKAMSGRLKEGDERLESWRAPYQAKPYGQKECRHMLSASVPFRLCGNAYDCATCEFDQVQETRTLTGETGRPPVRNVAGFWMADQTYYHRRHTWARVEHGGLVRIGVDDFTMRLLGYITQIRLPRLGAHLERNHAGWTFRREDKIAPLVSPMDGVVVARNHAAVESPDRAKRDPYGDGWLLVIEPTHLKRDLQELYTDDAARNWLLAETHRLESLVAVDTELPLAATGGEVIEDIYGNVAHLSWDRLVEEFLRP</sequence>
<proteinExistence type="predicted"/>
<dbReference type="CDD" id="cd06848">
    <property type="entry name" value="GCS_H"/>
    <property type="match status" value="1"/>
</dbReference>
<evidence type="ECO:0000256" key="1">
    <source>
        <dbReference type="ARBA" id="ARBA00022823"/>
    </source>
</evidence>
<dbReference type="EMBL" id="FQVB01000011">
    <property type="protein sequence ID" value="SHF10145.1"/>
    <property type="molecule type" value="Genomic_DNA"/>
</dbReference>
<evidence type="ECO:0000313" key="2">
    <source>
        <dbReference type="EMBL" id="SHF10145.1"/>
    </source>
</evidence>
<organism evidence="2 3">
    <name type="scientific">Desulfacinum infernum DSM 9756</name>
    <dbReference type="NCBI Taxonomy" id="1121391"/>
    <lineage>
        <taxon>Bacteria</taxon>
        <taxon>Pseudomonadati</taxon>
        <taxon>Thermodesulfobacteriota</taxon>
        <taxon>Syntrophobacteria</taxon>
        <taxon>Syntrophobacterales</taxon>
        <taxon>Syntrophobacteraceae</taxon>
        <taxon>Desulfacinum</taxon>
    </lineage>
</organism>
<accession>A0A1M4YWP4</accession>
<dbReference type="GO" id="GO:0005829">
    <property type="term" value="C:cytosol"/>
    <property type="evidence" value="ECO:0007669"/>
    <property type="project" value="TreeGrafter"/>
</dbReference>
<gene>
    <name evidence="2" type="ORF">SAMN02745206_01332</name>
</gene>
<protein>
    <submittedName>
        <fullName evidence="2">Glycine cleavage system H protein (Lipoate-binding)</fullName>
    </submittedName>
</protein>
<dbReference type="Proteomes" id="UP000184076">
    <property type="component" value="Unassembled WGS sequence"/>
</dbReference>
<dbReference type="PANTHER" id="PTHR11715">
    <property type="entry name" value="GLYCINE CLEAVAGE SYSTEM H PROTEIN"/>
    <property type="match status" value="1"/>
</dbReference>
<dbReference type="SUPFAM" id="SSF51230">
    <property type="entry name" value="Single hybrid motif"/>
    <property type="match status" value="1"/>
</dbReference>
<dbReference type="InterPro" id="IPR011053">
    <property type="entry name" value="Single_hybrid_motif"/>
</dbReference>
<reference evidence="3" key="1">
    <citation type="submission" date="2016-11" db="EMBL/GenBank/DDBJ databases">
        <authorList>
            <person name="Varghese N."/>
            <person name="Submissions S."/>
        </authorList>
    </citation>
    <scope>NUCLEOTIDE SEQUENCE [LARGE SCALE GENOMIC DNA]</scope>
    <source>
        <strain evidence="3">DSM 9756</strain>
    </source>
</reference>
<name>A0A1M4YWP4_9BACT</name>
<keyword evidence="3" id="KW-1185">Reference proteome</keyword>
<evidence type="ECO:0000313" key="3">
    <source>
        <dbReference type="Proteomes" id="UP000184076"/>
    </source>
</evidence>
<dbReference type="Gene3D" id="2.40.50.100">
    <property type="match status" value="1"/>
</dbReference>
<dbReference type="RefSeq" id="WP_073038173.1">
    <property type="nucleotide sequence ID" value="NZ_FQVB01000011.1"/>
</dbReference>
<dbReference type="AlphaFoldDB" id="A0A1M4YWP4"/>
<dbReference type="STRING" id="1121391.SAMN02745206_01332"/>
<dbReference type="InterPro" id="IPR002930">
    <property type="entry name" value="GCV_H"/>
</dbReference>
<dbReference type="PANTHER" id="PTHR11715:SF3">
    <property type="entry name" value="GLYCINE CLEAVAGE SYSTEM H PROTEIN-RELATED"/>
    <property type="match status" value="1"/>
</dbReference>
<dbReference type="GO" id="GO:0005960">
    <property type="term" value="C:glycine cleavage complex"/>
    <property type="evidence" value="ECO:0007669"/>
    <property type="project" value="InterPro"/>
</dbReference>